<dbReference type="InterPro" id="IPR011709">
    <property type="entry name" value="DEAD-box_helicase_OB_fold"/>
</dbReference>
<dbReference type="GO" id="GO:0016787">
    <property type="term" value="F:hydrolase activity"/>
    <property type="evidence" value="ECO:0007669"/>
    <property type="project" value="UniProtKB-KW"/>
</dbReference>
<evidence type="ECO:0000256" key="2">
    <source>
        <dbReference type="ARBA" id="ARBA00022801"/>
    </source>
</evidence>
<dbReference type="Gene3D" id="1.20.120.1080">
    <property type="match status" value="1"/>
</dbReference>
<evidence type="ECO:0000313" key="8">
    <source>
        <dbReference type="EMBL" id="AWI09735.1"/>
    </source>
</evidence>
<dbReference type="InterPro" id="IPR027417">
    <property type="entry name" value="P-loop_NTPase"/>
</dbReference>
<proteinExistence type="predicted"/>
<feature type="domain" description="Helicase ATP-binding" evidence="6">
    <location>
        <begin position="39"/>
        <end position="202"/>
    </location>
</feature>
<dbReference type="PROSITE" id="PS51194">
    <property type="entry name" value="HELICASE_CTER"/>
    <property type="match status" value="1"/>
</dbReference>
<gene>
    <name evidence="8" type="ORF">CKA38_11160</name>
</gene>
<dbReference type="SMART" id="SM00382">
    <property type="entry name" value="AAA"/>
    <property type="match status" value="1"/>
</dbReference>
<dbReference type="OrthoDB" id="9808833at2"/>
<feature type="region of interest" description="Disordered" evidence="5">
    <location>
        <begin position="1149"/>
        <end position="1172"/>
    </location>
</feature>
<dbReference type="Pfam" id="PF00271">
    <property type="entry name" value="Helicase_C"/>
    <property type="match status" value="1"/>
</dbReference>
<name>A0A2U8E4P5_9BACT</name>
<dbReference type="Pfam" id="PF07717">
    <property type="entry name" value="OB_NTP_bind"/>
    <property type="match status" value="1"/>
</dbReference>
<feature type="domain" description="Helicase C-terminal" evidence="7">
    <location>
        <begin position="245"/>
        <end position="418"/>
    </location>
</feature>
<evidence type="ECO:0000256" key="5">
    <source>
        <dbReference type="SAM" id="MobiDB-lite"/>
    </source>
</evidence>
<evidence type="ECO:0000256" key="4">
    <source>
        <dbReference type="ARBA" id="ARBA00022840"/>
    </source>
</evidence>
<keyword evidence="1" id="KW-0547">Nucleotide-binding</keyword>
<dbReference type="InterPro" id="IPR011545">
    <property type="entry name" value="DEAD/DEAH_box_helicase_dom"/>
</dbReference>
<keyword evidence="9" id="KW-1185">Reference proteome</keyword>
<feature type="compositionally biased region" description="Low complexity" evidence="5">
    <location>
        <begin position="1412"/>
        <end position="1424"/>
    </location>
</feature>
<evidence type="ECO:0000259" key="6">
    <source>
        <dbReference type="PROSITE" id="PS51192"/>
    </source>
</evidence>
<dbReference type="Gene3D" id="3.40.50.300">
    <property type="entry name" value="P-loop containing nucleotide triphosphate hydrolases"/>
    <property type="match status" value="2"/>
</dbReference>
<dbReference type="PANTHER" id="PTHR18934:SF99">
    <property type="entry name" value="ATP-DEPENDENT RNA HELICASE DHX37-RELATED"/>
    <property type="match status" value="1"/>
</dbReference>
<dbReference type="Proteomes" id="UP000244896">
    <property type="component" value="Chromosome"/>
</dbReference>
<dbReference type="SUPFAM" id="SSF52540">
    <property type="entry name" value="P-loop containing nucleoside triphosphate hydrolases"/>
    <property type="match status" value="1"/>
</dbReference>
<dbReference type="SMART" id="SM00490">
    <property type="entry name" value="HELICc"/>
    <property type="match status" value="1"/>
</dbReference>
<dbReference type="SMART" id="SM00847">
    <property type="entry name" value="HA2"/>
    <property type="match status" value="1"/>
</dbReference>
<dbReference type="InterPro" id="IPR014001">
    <property type="entry name" value="Helicase_ATP-bd"/>
</dbReference>
<dbReference type="InterPro" id="IPR003593">
    <property type="entry name" value="AAA+_ATPase"/>
</dbReference>
<keyword evidence="3 8" id="KW-0347">Helicase</keyword>
<dbReference type="SMART" id="SM00487">
    <property type="entry name" value="DEXDc"/>
    <property type="match status" value="1"/>
</dbReference>
<organism evidence="8 9">
    <name type="scientific">Ereboglobus luteus</name>
    <dbReference type="NCBI Taxonomy" id="1796921"/>
    <lineage>
        <taxon>Bacteria</taxon>
        <taxon>Pseudomonadati</taxon>
        <taxon>Verrucomicrobiota</taxon>
        <taxon>Opitutia</taxon>
        <taxon>Opitutales</taxon>
        <taxon>Opitutaceae</taxon>
        <taxon>Ereboglobus</taxon>
    </lineage>
</organism>
<dbReference type="Pfam" id="PF00270">
    <property type="entry name" value="DEAD"/>
    <property type="match status" value="1"/>
</dbReference>
<dbReference type="GO" id="GO:0004386">
    <property type="term" value="F:helicase activity"/>
    <property type="evidence" value="ECO:0007669"/>
    <property type="project" value="UniProtKB-KW"/>
</dbReference>
<dbReference type="Pfam" id="PF11898">
    <property type="entry name" value="DUF3418"/>
    <property type="match status" value="2"/>
</dbReference>
<dbReference type="RefSeq" id="WP_108825549.1">
    <property type="nucleotide sequence ID" value="NZ_CP023004.1"/>
</dbReference>
<sequence length="1457" mass="162374">MTDNSSDSSQPPVEGRTPFPFRLEFPPELPISARADEITAAIAQNQVVILAGETGSGKTTQIPKMCLAAGRGSHGQIACTQPRRVAALSISRRVAEELNVNWGREVGCKIRFDDRTSRATVIKFMTDGMLLAEVQSDPMLRAYDTVILDEAHERSLNIDFLLGHLRNLRFKRPELKIIITSATIDTEMFSKAFDDAPIIEVSGRTYPVEVIYAPLDDLGSDSASDENDKNARAEALHYIDGAVEAVERIVRETDTGAGGDILVFMPAERDIRETTDLLEGRGRSASARLKNCEIIPLFGRLSNTEQQRVFAPTQRRKIVISTNIAETSLTIPGIRFVVDTGLARVSRYAPQARTRRLPIEEIAQSSADQRKGRCGRVAEGVCVRLYSENDYNDRPRFAQPEIQRANLADVILRMKAFGLGDIERFPFINMPAAKSIRAGYALLDELGALANADFGMRNAELQTQAAHSTPPKSDIPHSEIRMAGMSLRSEPHSLTPLGRELARLPVDPTVGRMILEARKEKCVREVAIIAAGLSIQDPRERPLEKQAQADAAHRRFAHADSDFLTLLNIWETFHDQFETMTQSRLRKFCREHFLSYTRMREWRDIHAQLLEVLTTRNDFRKRPSSVADGLDAKRLAREGGVPLHYGTPAYRAIHRSILSGLLGNIALRDDERGGYKSTHDRRVAIFPGSVLFTRDEPKRKDASSTRGNDARNKKAPAALMAAEIMETTRLYARTCARIDPQWAIELGEHLLKRTHSKPFWDEQKGRVLIKQRTRLHGLELETRAVGYGKINPREATEIFIREALVNDTITWPFDFLIHNRAIREKVEDLLTRARDNRYMNLDEGVYRFYAERLGLNADFGMRNAESQTQAAQQALPRSVIPHSEIRIQHSAVSAVPELITLVRERKPRDPHFLEMQIEDLRAPEELRHDTLAFPETVPLENRALPLSYAYKPGQADDGVTIQVNIREAEALTPAALDWAVPGHLEAKVEHHLRAVPKELRRAFMPLAETAKTLAAQITLRDRLTGRRETIAESLAAQIAERFNIQIPVVTFAQKPPPDHLRVRVRVLDDDGGEICASRELDEIRAALGARTREVSAAVSRDDPAMWKRARKRHEKPPAETWAFGDIPERIIIGDLAGVPVEAYPGLCSGQSAPVPPGKQPRGRATPAAQTPDGVSLRLFRTPENARGETRRGLFRLLELHLKYELAWTERDLAKSLRSLAPLAASFLSFEKLQAGAFALLRRHICDPARVRALTASAFAAAATQATHDVRTIIPRLTELLREILTARVTLQVLPGAHATLARDAASLVSENFLQDPSVTLERLSQFPRYLKAMRLRAERHKQNPAKDAERAKQLAPYEKAVASLAAAPRPEAQTFRWLVEEFRVSLFAQELGTAGPVSAVKLDRALAALRKTGAPPSGASAAATPPAPKPLISTTPAPGKKSAPLKSLNALDSFFKR</sequence>
<dbReference type="InterPro" id="IPR007502">
    <property type="entry name" value="Helicase-assoc_dom"/>
</dbReference>
<dbReference type="Pfam" id="PF21010">
    <property type="entry name" value="HA2_C"/>
    <property type="match status" value="1"/>
</dbReference>
<feature type="region of interest" description="Disordered" evidence="5">
    <location>
        <begin position="1412"/>
        <end position="1445"/>
    </location>
</feature>
<dbReference type="GO" id="GO:0005524">
    <property type="term" value="F:ATP binding"/>
    <property type="evidence" value="ECO:0007669"/>
    <property type="project" value="UniProtKB-KW"/>
</dbReference>
<accession>A0A2U8E4P5</accession>
<evidence type="ECO:0000256" key="1">
    <source>
        <dbReference type="ARBA" id="ARBA00022741"/>
    </source>
</evidence>
<dbReference type="KEGG" id="elut:CKA38_11160"/>
<keyword evidence="2" id="KW-0378">Hydrolase</keyword>
<dbReference type="PANTHER" id="PTHR18934">
    <property type="entry name" value="ATP-DEPENDENT RNA HELICASE"/>
    <property type="match status" value="1"/>
</dbReference>
<dbReference type="CDD" id="cd18791">
    <property type="entry name" value="SF2_C_RHA"/>
    <property type="match status" value="1"/>
</dbReference>
<evidence type="ECO:0000313" key="9">
    <source>
        <dbReference type="Proteomes" id="UP000244896"/>
    </source>
</evidence>
<dbReference type="EMBL" id="CP023004">
    <property type="protein sequence ID" value="AWI09735.1"/>
    <property type="molecule type" value="Genomic_DNA"/>
</dbReference>
<protein>
    <submittedName>
        <fullName evidence="8">ATP-dependent RNA helicase HrpA</fullName>
    </submittedName>
</protein>
<keyword evidence="4" id="KW-0067">ATP-binding</keyword>
<dbReference type="InterPro" id="IPR001650">
    <property type="entry name" value="Helicase_C-like"/>
</dbReference>
<feature type="region of interest" description="Disordered" evidence="5">
    <location>
        <begin position="1"/>
        <end position="20"/>
    </location>
</feature>
<evidence type="ECO:0000259" key="7">
    <source>
        <dbReference type="PROSITE" id="PS51194"/>
    </source>
</evidence>
<reference evidence="8 9" key="1">
    <citation type="journal article" date="2018" name="Syst. Appl. Microbiol.">
        <title>Ereboglobus luteus gen. nov. sp. nov. from cockroach guts, and new insights into the oxygen relationship of the genera Opitutus and Didymococcus (Verrucomicrobia: Opitutaceae).</title>
        <authorList>
            <person name="Tegtmeier D."/>
            <person name="Belitz A."/>
            <person name="Radek R."/>
            <person name="Heimerl T."/>
            <person name="Brune A."/>
        </authorList>
    </citation>
    <scope>NUCLEOTIDE SEQUENCE [LARGE SCALE GENOMIC DNA]</scope>
    <source>
        <strain evidence="8 9">Ho45</strain>
    </source>
</reference>
<dbReference type="InterPro" id="IPR024590">
    <property type="entry name" value="HrpA_C"/>
</dbReference>
<dbReference type="GO" id="GO:0003723">
    <property type="term" value="F:RNA binding"/>
    <property type="evidence" value="ECO:0007669"/>
    <property type="project" value="TreeGrafter"/>
</dbReference>
<feature type="compositionally biased region" description="Polar residues" evidence="5">
    <location>
        <begin position="1"/>
        <end position="11"/>
    </location>
</feature>
<dbReference type="PROSITE" id="PS51192">
    <property type="entry name" value="HELICASE_ATP_BIND_1"/>
    <property type="match status" value="1"/>
</dbReference>
<evidence type="ECO:0000256" key="3">
    <source>
        <dbReference type="ARBA" id="ARBA00022806"/>
    </source>
</evidence>